<dbReference type="EMBL" id="FTLG01000089">
    <property type="protein sequence ID" value="SIP73204.1"/>
    <property type="molecule type" value="Genomic_DNA"/>
</dbReference>
<gene>
    <name evidence="1" type="ORF">XIS1_1790010</name>
</gene>
<protein>
    <submittedName>
        <fullName evidence="1">Uncharacterized protein</fullName>
    </submittedName>
</protein>
<evidence type="ECO:0000313" key="1">
    <source>
        <dbReference type="EMBL" id="SIP73204.1"/>
    </source>
</evidence>
<dbReference type="Proteomes" id="UP000196435">
    <property type="component" value="Unassembled WGS sequence"/>
</dbReference>
<organism evidence="1 2">
    <name type="scientific">Xenorhabdus innexi</name>
    <dbReference type="NCBI Taxonomy" id="290109"/>
    <lineage>
        <taxon>Bacteria</taxon>
        <taxon>Pseudomonadati</taxon>
        <taxon>Pseudomonadota</taxon>
        <taxon>Gammaproteobacteria</taxon>
        <taxon>Enterobacterales</taxon>
        <taxon>Morganellaceae</taxon>
        <taxon>Xenorhabdus</taxon>
    </lineage>
</organism>
<evidence type="ECO:0000313" key="2">
    <source>
        <dbReference type="Proteomes" id="UP000196435"/>
    </source>
</evidence>
<proteinExistence type="predicted"/>
<dbReference type="AlphaFoldDB" id="A0A1N6MWQ8"/>
<sequence length="38" mass="4737">MDFFIFIIHILPLIPFYYFNYIYILSDLAIFSLVFLHY</sequence>
<reference evidence="2" key="1">
    <citation type="submission" date="2016-12" db="EMBL/GenBank/DDBJ databases">
        <authorList>
            <person name="Gaudriault S."/>
        </authorList>
    </citation>
    <scope>NUCLEOTIDE SEQUENCE [LARGE SCALE GENOMIC DNA]</scope>
    <source>
        <strain evidence="2">HGB1681 (deposited as PTA-6826 in the American Type Culture Collection)</strain>
    </source>
</reference>
<name>A0A1N6MWQ8_9GAMM</name>
<accession>A0A1N6MWQ8</accession>